<protein>
    <submittedName>
        <fullName evidence="1">Potassium-transporting ATPase subunit F</fullName>
    </submittedName>
</protein>
<dbReference type="Pfam" id="PF10604">
    <property type="entry name" value="Polyketide_cyc2"/>
    <property type="match status" value="1"/>
</dbReference>
<evidence type="ECO:0000313" key="2">
    <source>
        <dbReference type="Proteomes" id="UP000637423"/>
    </source>
</evidence>
<keyword evidence="2" id="KW-1185">Reference proteome</keyword>
<dbReference type="AlphaFoldDB" id="A0A916UCS5"/>
<dbReference type="Gene3D" id="3.30.530.20">
    <property type="match status" value="1"/>
</dbReference>
<name>A0A916UCS5_9BURK</name>
<dbReference type="RefSeq" id="WP_188565211.1">
    <property type="nucleotide sequence ID" value="NZ_BMED01000001.1"/>
</dbReference>
<gene>
    <name evidence="1" type="ORF">GCM10011396_14110</name>
</gene>
<dbReference type="SUPFAM" id="SSF55961">
    <property type="entry name" value="Bet v1-like"/>
    <property type="match status" value="1"/>
</dbReference>
<dbReference type="CDD" id="cd07818">
    <property type="entry name" value="SRPBCC_1"/>
    <property type="match status" value="1"/>
</dbReference>
<reference evidence="1" key="2">
    <citation type="submission" date="2020-09" db="EMBL/GenBank/DDBJ databases">
        <authorList>
            <person name="Sun Q."/>
            <person name="Zhou Y."/>
        </authorList>
    </citation>
    <scope>NUCLEOTIDE SEQUENCE</scope>
    <source>
        <strain evidence="1">CGMCC 1.10998</strain>
    </source>
</reference>
<dbReference type="InterPro" id="IPR023393">
    <property type="entry name" value="START-like_dom_sf"/>
</dbReference>
<sequence length="175" mass="19099">MFKTIGLIVLAAIAAVLLFAATKPDTFRVERTLSIKAPPEKIFPLINDFHQWAAWSPYEKLDPAMQRNFGGAASGLGSTYAWEGNSKAGAGKMEITESSPASKVIIKLDFAKPFEAHNTADFALQTQGDITTVTWAMHGPSPYISKLMGLFFNMDQIIGKDFETGLVNLKAVTEK</sequence>
<reference evidence="1" key="1">
    <citation type="journal article" date="2014" name="Int. J. Syst. Evol. Microbiol.">
        <title>Complete genome sequence of Corynebacterium casei LMG S-19264T (=DSM 44701T), isolated from a smear-ripened cheese.</title>
        <authorList>
            <consortium name="US DOE Joint Genome Institute (JGI-PGF)"/>
            <person name="Walter F."/>
            <person name="Albersmeier A."/>
            <person name="Kalinowski J."/>
            <person name="Ruckert C."/>
        </authorList>
    </citation>
    <scope>NUCLEOTIDE SEQUENCE</scope>
    <source>
        <strain evidence="1">CGMCC 1.10998</strain>
    </source>
</reference>
<comment type="caution">
    <text evidence="1">The sequence shown here is derived from an EMBL/GenBank/DDBJ whole genome shotgun (WGS) entry which is preliminary data.</text>
</comment>
<proteinExistence type="predicted"/>
<dbReference type="InterPro" id="IPR019587">
    <property type="entry name" value="Polyketide_cyclase/dehydratase"/>
</dbReference>
<accession>A0A916UCS5</accession>
<dbReference type="Proteomes" id="UP000637423">
    <property type="component" value="Unassembled WGS sequence"/>
</dbReference>
<dbReference type="EMBL" id="BMED01000001">
    <property type="protein sequence ID" value="GGC68244.1"/>
    <property type="molecule type" value="Genomic_DNA"/>
</dbReference>
<evidence type="ECO:0000313" key="1">
    <source>
        <dbReference type="EMBL" id="GGC68244.1"/>
    </source>
</evidence>
<organism evidence="1 2">
    <name type="scientific">Undibacterium terreum</name>
    <dbReference type="NCBI Taxonomy" id="1224302"/>
    <lineage>
        <taxon>Bacteria</taxon>
        <taxon>Pseudomonadati</taxon>
        <taxon>Pseudomonadota</taxon>
        <taxon>Betaproteobacteria</taxon>
        <taxon>Burkholderiales</taxon>
        <taxon>Oxalobacteraceae</taxon>
        <taxon>Undibacterium</taxon>
    </lineage>
</organism>